<gene>
    <name evidence="12 13" type="primary">htpX</name>
    <name evidence="13" type="ORF">I9054_015700</name>
</gene>
<dbReference type="EC" id="3.4.24.-" evidence="12"/>
<evidence type="ECO:0000256" key="9">
    <source>
        <dbReference type="ARBA" id="ARBA00022989"/>
    </source>
</evidence>
<evidence type="ECO:0000256" key="3">
    <source>
        <dbReference type="ARBA" id="ARBA00022475"/>
    </source>
</evidence>
<keyword evidence="11 12" id="KW-0472">Membrane</keyword>
<dbReference type="Pfam" id="PF01435">
    <property type="entry name" value="Peptidase_M48"/>
    <property type="match status" value="1"/>
</dbReference>
<evidence type="ECO:0000256" key="10">
    <source>
        <dbReference type="ARBA" id="ARBA00023049"/>
    </source>
</evidence>
<keyword evidence="10 12" id="KW-0482">Metalloprotease</keyword>
<evidence type="ECO:0000313" key="14">
    <source>
        <dbReference type="Proteomes" id="UP000644140"/>
    </source>
</evidence>
<dbReference type="eggNOG" id="COG0501">
    <property type="taxonomic scope" value="Bacteria"/>
</dbReference>
<keyword evidence="12" id="KW-0346">Stress response</keyword>
<keyword evidence="3 12" id="KW-1003">Cell membrane</keyword>
<keyword evidence="4 12" id="KW-0645">Protease</keyword>
<feature type="binding site" evidence="12">
    <location>
        <position position="147"/>
    </location>
    <ligand>
        <name>Zn(2+)</name>
        <dbReference type="ChEBI" id="CHEBI:29105"/>
        <note>catalytic</note>
    </ligand>
</feature>
<dbReference type="Proteomes" id="UP000644140">
    <property type="component" value="Chromosome"/>
</dbReference>
<dbReference type="GO" id="GO:0005886">
    <property type="term" value="C:plasma membrane"/>
    <property type="evidence" value="ECO:0007669"/>
    <property type="project" value="UniProtKB-SubCell"/>
</dbReference>
<dbReference type="GeneID" id="69461512"/>
<dbReference type="RefSeq" id="WP_004828480.1">
    <property type="nucleotide sequence ID" value="NZ_BBLJ01000021.1"/>
</dbReference>
<evidence type="ECO:0000256" key="4">
    <source>
        <dbReference type="ARBA" id="ARBA00022670"/>
    </source>
</evidence>
<dbReference type="GO" id="GO:0004222">
    <property type="term" value="F:metalloendopeptidase activity"/>
    <property type="evidence" value="ECO:0007669"/>
    <property type="project" value="UniProtKB-UniRule"/>
</dbReference>
<dbReference type="PANTHER" id="PTHR43221">
    <property type="entry name" value="PROTEASE HTPX"/>
    <property type="match status" value="1"/>
</dbReference>
<evidence type="ECO:0000256" key="8">
    <source>
        <dbReference type="ARBA" id="ARBA00022833"/>
    </source>
</evidence>
<reference evidence="13" key="1">
    <citation type="submission" date="2022-02" db="EMBL/GenBank/DDBJ databases">
        <title>Characterization of Tn125 harboring carbapenem-resistant Acinetobacter bereziniae clinical isolates.</title>
        <authorList>
            <person name="Wong N.-K."/>
            <person name="Pan Q."/>
        </authorList>
    </citation>
    <scope>NUCLEOTIDE SEQUENCE</scope>
    <source>
        <strain evidence="13">GD03393</strain>
    </source>
</reference>
<evidence type="ECO:0000313" key="13">
    <source>
        <dbReference type="EMBL" id="UUN96808.1"/>
    </source>
</evidence>
<keyword evidence="5 12" id="KW-0812">Transmembrane</keyword>
<dbReference type="InterPro" id="IPR001915">
    <property type="entry name" value="Peptidase_M48"/>
</dbReference>
<evidence type="ECO:0000256" key="7">
    <source>
        <dbReference type="ARBA" id="ARBA00022801"/>
    </source>
</evidence>
<protein>
    <recommendedName>
        <fullName evidence="12">Protease HtpX</fullName>
        <ecNumber evidence="12">3.4.24.-</ecNumber>
    </recommendedName>
    <alternativeName>
        <fullName evidence="12">Heat shock protein HtpX</fullName>
    </alternativeName>
</protein>
<comment type="subcellular location">
    <subcellularLocation>
        <location evidence="1 12">Cell membrane</location>
        <topology evidence="1 12">Multi-pass membrane protein</topology>
    </subcellularLocation>
</comment>
<feature type="binding site" evidence="12">
    <location>
        <position position="151"/>
    </location>
    <ligand>
        <name>Zn(2+)</name>
        <dbReference type="ChEBI" id="CHEBI:29105"/>
        <note>catalytic</note>
    </ligand>
</feature>
<organism evidence="13 14">
    <name type="scientific">Acinetobacter bereziniae</name>
    <name type="common">Acinetobacter genomosp. 10</name>
    <dbReference type="NCBI Taxonomy" id="106648"/>
    <lineage>
        <taxon>Bacteria</taxon>
        <taxon>Pseudomonadati</taxon>
        <taxon>Pseudomonadota</taxon>
        <taxon>Gammaproteobacteria</taxon>
        <taxon>Moraxellales</taxon>
        <taxon>Moraxellaceae</taxon>
        <taxon>Acinetobacter</taxon>
    </lineage>
</organism>
<name>A0A0A8TNJ1_ACIBZ</name>
<dbReference type="CDD" id="cd07335">
    <property type="entry name" value="M48B_HtpX_like"/>
    <property type="match status" value="1"/>
</dbReference>
<dbReference type="GO" id="GO:0006508">
    <property type="term" value="P:proteolysis"/>
    <property type="evidence" value="ECO:0007669"/>
    <property type="project" value="UniProtKB-KW"/>
</dbReference>
<dbReference type="KEGG" id="aber:BSR55_05480"/>
<dbReference type="Gene3D" id="3.30.2010.10">
    <property type="entry name" value="Metalloproteases ('zincins'), catalytic domain"/>
    <property type="match status" value="1"/>
</dbReference>
<keyword evidence="8 12" id="KW-0862">Zinc</keyword>
<accession>A0A0A8TNJ1</accession>
<feature type="active site" evidence="12">
    <location>
        <position position="148"/>
    </location>
</feature>
<dbReference type="InterPro" id="IPR050083">
    <property type="entry name" value="HtpX_protease"/>
</dbReference>
<sequence length="301" mass="32842">MMRIGLFLLTNLAVLVVAGIILSLLGVGSYHGAGGLKLGNLMVICFVFGMVGSLISLFMSKWMALKTTGTELIDPNAPRNQAEVWLLQEVAQLSQRAGIKMPDVGIFHSYQSNAFATGWNKNDALVSVSTGLLERMNKDELRAVLAHEIGHVANGDMVTLSLIQGVVNAFVMFFARVVGDFIDRNVFGREDGEAPGLAYFAITIVLDIVFGILASAIVMWFSRYREYRADEAGAQLAGKEAMISALLRLQAESEMPDQMPKEMKAFAITEGKEQGFSLAALFQTHPSIEQRVAALRQLNLP</sequence>
<evidence type="ECO:0000256" key="6">
    <source>
        <dbReference type="ARBA" id="ARBA00022723"/>
    </source>
</evidence>
<dbReference type="NCBIfam" id="NF003965">
    <property type="entry name" value="PRK05457.1"/>
    <property type="match status" value="1"/>
</dbReference>
<dbReference type="GO" id="GO:0008270">
    <property type="term" value="F:zinc ion binding"/>
    <property type="evidence" value="ECO:0007669"/>
    <property type="project" value="UniProtKB-UniRule"/>
</dbReference>
<dbReference type="STRING" id="106648.GCA_000753985_01743"/>
<dbReference type="HAMAP" id="MF_00188">
    <property type="entry name" value="Pept_M48_protease_HtpX"/>
    <property type="match status" value="1"/>
</dbReference>
<feature type="transmembrane region" description="Helical" evidence="12">
    <location>
        <begin position="38"/>
        <end position="58"/>
    </location>
</feature>
<keyword evidence="9 12" id="KW-1133">Transmembrane helix</keyword>
<evidence type="ECO:0000256" key="5">
    <source>
        <dbReference type="ARBA" id="ARBA00022692"/>
    </source>
</evidence>
<evidence type="ECO:0000256" key="12">
    <source>
        <dbReference type="HAMAP-Rule" id="MF_00188"/>
    </source>
</evidence>
<feature type="transmembrane region" description="Helical" evidence="12">
    <location>
        <begin position="12"/>
        <end position="32"/>
    </location>
</feature>
<comment type="cofactor">
    <cofactor evidence="12">
        <name>Zn(2+)</name>
        <dbReference type="ChEBI" id="CHEBI:29105"/>
    </cofactor>
    <text evidence="12">Binds 1 zinc ion per subunit.</text>
</comment>
<proteinExistence type="inferred from homology"/>
<feature type="binding site" evidence="12">
    <location>
        <position position="226"/>
    </location>
    <ligand>
        <name>Zn(2+)</name>
        <dbReference type="ChEBI" id="CHEBI:29105"/>
        <note>catalytic</note>
    </ligand>
</feature>
<keyword evidence="7 12" id="KW-0378">Hydrolase</keyword>
<evidence type="ECO:0000256" key="11">
    <source>
        <dbReference type="ARBA" id="ARBA00023136"/>
    </source>
</evidence>
<feature type="transmembrane region" description="Helical" evidence="12">
    <location>
        <begin position="157"/>
        <end position="177"/>
    </location>
</feature>
<evidence type="ECO:0000256" key="2">
    <source>
        <dbReference type="ARBA" id="ARBA00009779"/>
    </source>
</evidence>
<dbReference type="InterPro" id="IPR022919">
    <property type="entry name" value="Pept_M48_protease_HtpX"/>
</dbReference>
<keyword evidence="6 12" id="KW-0479">Metal-binding</keyword>
<dbReference type="AlphaFoldDB" id="A0A0A8TNJ1"/>
<dbReference type="EMBL" id="CP092085">
    <property type="protein sequence ID" value="UUN96808.1"/>
    <property type="molecule type" value="Genomic_DNA"/>
</dbReference>
<evidence type="ECO:0000256" key="1">
    <source>
        <dbReference type="ARBA" id="ARBA00004651"/>
    </source>
</evidence>
<feature type="transmembrane region" description="Helical" evidence="12">
    <location>
        <begin position="197"/>
        <end position="221"/>
    </location>
</feature>
<comment type="similarity">
    <text evidence="2 12">Belongs to the peptidase M48B family.</text>
</comment>
<dbReference type="PANTHER" id="PTHR43221:SF1">
    <property type="entry name" value="PROTEASE HTPX"/>
    <property type="match status" value="1"/>
</dbReference>